<sequence length="310" mass="34139">MPKEESLPTRKKMRKGTHSCFEFPDVPGRRRKIRCIFQSDNPDVCSECFARGSRCIDQENANPEVIVDHRKNLRERVSRLEALVDSLLEDKTVKSESPSQAGTTSPRNVFTKDTFPPTPLSSEASSNVLRDSQRVPSTSARHHIPILSVFEDALNDAEEKIKAQMGAQHKSMFPPSEHGDDRYTVVNKHPDALSEDVPALSAKRERVKQALLAMLPSYDQLAKILNSNSEWWQTWRRKCSGTSSPDQTLAQFATEAISSGNIGAIGTVLLAVGICTSAEEDDAERYIEAVDSGSPMLGSRGARGSATARG</sequence>
<reference evidence="1" key="1">
    <citation type="submission" date="2022-11" db="EMBL/GenBank/DDBJ databases">
        <title>Genome Sequence of Boeremia exigua.</title>
        <authorList>
            <person name="Buettner E."/>
        </authorList>
    </citation>
    <scope>NUCLEOTIDE SEQUENCE</scope>
    <source>
        <strain evidence="1">CU02</strain>
    </source>
</reference>
<keyword evidence="2" id="KW-1185">Reference proteome</keyword>
<organism evidence="1 2">
    <name type="scientific">Boeremia exigua</name>
    <dbReference type="NCBI Taxonomy" id="749465"/>
    <lineage>
        <taxon>Eukaryota</taxon>
        <taxon>Fungi</taxon>
        <taxon>Dikarya</taxon>
        <taxon>Ascomycota</taxon>
        <taxon>Pezizomycotina</taxon>
        <taxon>Dothideomycetes</taxon>
        <taxon>Pleosporomycetidae</taxon>
        <taxon>Pleosporales</taxon>
        <taxon>Pleosporineae</taxon>
        <taxon>Didymellaceae</taxon>
        <taxon>Boeremia</taxon>
    </lineage>
</organism>
<proteinExistence type="predicted"/>
<accession>A0ACC2HPR9</accession>
<dbReference type="Proteomes" id="UP001153331">
    <property type="component" value="Unassembled WGS sequence"/>
</dbReference>
<comment type="caution">
    <text evidence="1">The sequence shown here is derived from an EMBL/GenBank/DDBJ whole genome shotgun (WGS) entry which is preliminary data.</text>
</comment>
<dbReference type="EMBL" id="JAPHNI010001825">
    <property type="protein sequence ID" value="KAJ8104758.1"/>
    <property type="molecule type" value="Genomic_DNA"/>
</dbReference>
<name>A0ACC2HPR9_9PLEO</name>
<gene>
    <name evidence="1" type="ORF">OPT61_g10585</name>
</gene>
<evidence type="ECO:0000313" key="1">
    <source>
        <dbReference type="EMBL" id="KAJ8104758.1"/>
    </source>
</evidence>
<evidence type="ECO:0000313" key="2">
    <source>
        <dbReference type="Proteomes" id="UP001153331"/>
    </source>
</evidence>
<protein>
    <submittedName>
        <fullName evidence="1">Uncharacterized protein</fullName>
    </submittedName>
</protein>